<organism evidence="2 3">
    <name type="scientific">Arcticibacter svalbardensis MN12-7</name>
    <dbReference type="NCBI Taxonomy" id="1150600"/>
    <lineage>
        <taxon>Bacteria</taxon>
        <taxon>Pseudomonadati</taxon>
        <taxon>Bacteroidota</taxon>
        <taxon>Sphingobacteriia</taxon>
        <taxon>Sphingobacteriales</taxon>
        <taxon>Sphingobacteriaceae</taxon>
        <taxon>Arcticibacter</taxon>
    </lineage>
</organism>
<protein>
    <submittedName>
        <fullName evidence="2">Uncharacterized protein</fullName>
    </submittedName>
</protein>
<dbReference type="Proteomes" id="UP000014174">
    <property type="component" value="Unassembled WGS sequence"/>
</dbReference>
<evidence type="ECO:0000313" key="3">
    <source>
        <dbReference type="Proteomes" id="UP000014174"/>
    </source>
</evidence>
<name>R9GNN2_9SPHI</name>
<dbReference type="EMBL" id="AQPN01000118">
    <property type="protein sequence ID" value="EOR93311.1"/>
    <property type="molecule type" value="Genomic_DNA"/>
</dbReference>
<comment type="caution">
    <text evidence="2">The sequence shown here is derived from an EMBL/GenBank/DDBJ whole genome shotgun (WGS) entry which is preliminary data.</text>
</comment>
<proteinExistence type="predicted"/>
<feature type="region of interest" description="Disordered" evidence="1">
    <location>
        <begin position="1"/>
        <end position="37"/>
    </location>
</feature>
<feature type="compositionally biased region" description="Basic and acidic residues" evidence="1">
    <location>
        <begin position="1"/>
        <end position="18"/>
    </location>
</feature>
<evidence type="ECO:0000313" key="2">
    <source>
        <dbReference type="EMBL" id="EOR93311.1"/>
    </source>
</evidence>
<gene>
    <name evidence="2" type="ORF">ADIARSV_3522</name>
</gene>
<feature type="compositionally biased region" description="Polar residues" evidence="1">
    <location>
        <begin position="19"/>
        <end position="31"/>
    </location>
</feature>
<evidence type="ECO:0000256" key="1">
    <source>
        <dbReference type="SAM" id="MobiDB-lite"/>
    </source>
</evidence>
<keyword evidence="3" id="KW-1185">Reference proteome</keyword>
<reference evidence="2 3" key="1">
    <citation type="journal article" date="2013" name="Genome Announc.">
        <title>Draft Genome Sequence of Arcticibacter svalbardensis Strain MN12-7T, a Member of the Family Sphingobacteriaceae Isolated from an Arctic Soil Sample.</title>
        <authorList>
            <person name="Shivaji S."/>
            <person name="Ara S."/>
            <person name="Prasad S."/>
            <person name="Manasa B.P."/>
            <person name="Begum Z."/>
            <person name="Singh A."/>
            <person name="Kumar Pinnaka A."/>
        </authorList>
    </citation>
    <scope>NUCLEOTIDE SEQUENCE [LARGE SCALE GENOMIC DNA]</scope>
    <source>
        <strain evidence="2 3">MN12-7</strain>
    </source>
</reference>
<sequence length="37" mass="4227">MSRDKKKEPKSAEKKEQSDYQSGKSAKIETSPSKKKK</sequence>
<dbReference type="AlphaFoldDB" id="R9GNN2"/>
<accession>R9GNN2</accession>